<dbReference type="Gene3D" id="3.40.50.720">
    <property type="entry name" value="NAD(P)-binding Rossmann-like Domain"/>
    <property type="match status" value="1"/>
</dbReference>
<evidence type="ECO:0000256" key="3">
    <source>
        <dbReference type="RuleBase" id="RU000363"/>
    </source>
</evidence>
<evidence type="ECO:0000313" key="5">
    <source>
        <dbReference type="EMBL" id="GAA2187795.1"/>
    </source>
</evidence>
<dbReference type="InterPro" id="IPR036291">
    <property type="entry name" value="NAD(P)-bd_dom_sf"/>
</dbReference>
<keyword evidence="2" id="KW-0560">Oxidoreductase</keyword>
<dbReference type="PANTHER" id="PTHR43976:SF16">
    <property type="entry name" value="SHORT-CHAIN DEHYDROGENASE_REDUCTASE FAMILY PROTEIN"/>
    <property type="match status" value="1"/>
</dbReference>
<dbReference type="PANTHER" id="PTHR43976">
    <property type="entry name" value="SHORT CHAIN DEHYDROGENASE"/>
    <property type="match status" value="1"/>
</dbReference>
<feature type="compositionally biased region" description="Polar residues" evidence="4">
    <location>
        <begin position="1"/>
        <end position="11"/>
    </location>
</feature>
<protein>
    <submittedName>
        <fullName evidence="5">SDR family oxidoreductase</fullName>
    </submittedName>
</protein>
<name>A0ABP5MX68_9MICO</name>
<dbReference type="PROSITE" id="PS00061">
    <property type="entry name" value="ADH_SHORT"/>
    <property type="match status" value="1"/>
</dbReference>
<keyword evidence="6" id="KW-1185">Reference proteome</keyword>
<comment type="caution">
    <text evidence="5">The sequence shown here is derived from an EMBL/GenBank/DDBJ whole genome shotgun (WGS) entry which is preliminary data.</text>
</comment>
<evidence type="ECO:0000256" key="4">
    <source>
        <dbReference type="SAM" id="MobiDB-lite"/>
    </source>
</evidence>
<reference evidence="6" key="1">
    <citation type="journal article" date="2019" name="Int. J. Syst. Evol. Microbiol.">
        <title>The Global Catalogue of Microorganisms (GCM) 10K type strain sequencing project: providing services to taxonomists for standard genome sequencing and annotation.</title>
        <authorList>
            <consortium name="The Broad Institute Genomics Platform"/>
            <consortium name="The Broad Institute Genome Sequencing Center for Infectious Disease"/>
            <person name="Wu L."/>
            <person name="Ma J."/>
        </authorList>
    </citation>
    <scope>NUCLEOTIDE SEQUENCE [LARGE SCALE GENOMIC DNA]</scope>
    <source>
        <strain evidence="6">JCM 14919</strain>
    </source>
</reference>
<comment type="similarity">
    <text evidence="1 3">Belongs to the short-chain dehydrogenases/reductases (SDR) family.</text>
</comment>
<evidence type="ECO:0000256" key="1">
    <source>
        <dbReference type="ARBA" id="ARBA00006484"/>
    </source>
</evidence>
<organism evidence="5 6">
    <name type="scientific">Leucobacter alluvii</name>
    <dbReference type="NCBI Taxonomy" id="340321"/>
    <lineage>
        <taxon>Bacteria</taxon>
        <taxon>Bacillati</taxon>
        <taxon>Actinomycetota</taxon>
        <taxon>Actinomycetes</taxon>
        <taxon>Micrococcales</taxon>
        <taxon>Microbacteriaceae</taxon>
        <taxon>Leucobacter</taxon>
    </lineage>
</organism>
<gene>
    <name evidence="5" type="ORF">GCM10009786_14230</name>
</gene>
<dbReference type="SUPFAM" id="SSF51735">
    <property type="entry name" value="NAD(P)-binding Rossmann-fold domains"/>
    <property type="match status" value="1"/>
</dbReference>
<dbReference type="InterPro" id="IPR051911">
    <property type="entry name" value="SDR_oxidoreductase"/>
</dbReference>
<sequence>MAALLQSTPATLSHREAPASHAVIEQPPRTLHLGRALVDAALEAGHAVVATVRGESALPEHDRMTVLNLDVRDRSAARATVLRAADMLGRIDVLVNNAGYGLIGAIEEATEDDARAIVDTNLLGPLWLSQAVIPVMRRQGVGHIVQISSVGAVGTMPMLGLYNSTKWGLEAFSEAMAGEVGRFGIRVSLIEPGALDTDWAGASMRFSAPLDAYEAQRIETFGTAEVPWPSGGEPAGGTAPRDAAMAILERASATDDRRLRVLIGDDAPEQVRQALDLRQQDYARDLRYAGAAG</sequence>
<dbReference type="Proteomes" id="UP001501084">
    <property type="component" value="Unassembled WGS sequence"/>
</dbReference>
<evidence type="ECO:0000256" key="2">
    <source>
        <dbReference type="ARBA" id="ARBA00023002"/>
    </source>
</evidence>
<accession>A0ABP5MX68</accession>
<dbReference type="InterPro" id="IPR020904">
    <property type="entry name" value="Sc_DH/Rdtase_CS"/>
</dbReference>
<dbReference type="InterPro" id="IPR002347">
    <property type="entry name" value="SDR_fam"/>
</dbReference>
<dbReference type="Pfam" id="PF00106">
    <property type="entry name" value="adh_short"/>
    <property type="match status" value="1"/>
</dbReference>
<dbReference type="PRINTS" id="PR00081">
    <property type="entry name" value="GDHRDH"/>
</dbReference>
<evidence type="ECO:0000313" key="6">
    <source>
        <dbReference type="Proteomes" id="UP001501084"/>
    </source>
</evidence>
<proteinExistence type="inferred from homology"/>
<dbReference type="PRINTS" id="PR00080">
    <property type="entry name" value="SDRFAMILY"/>
</dbReference>
<feature type="region of interest" description="Disordered" evidence="4">
    <location>
        <begin position="1"/>
        <end position="21"/>
    </location>
</feature>
<dbReference type="EMBL" id="BAAAOP010000005">
    <property type="protein sequence ID" value="GAA2187795.1"/>
    <property type="molecule type" value="Genomic_DNA"/>
</dbReference>